<feature type="domain" description="HTH luxR-type" evidence="6">
    <location>
        <begin position="152"/>
        <end position="217"/>
    </location>
</feature>
<evidence type="ECO:0000256" key="1">
    <source>
        <dbReference type="ARBA" id="ARBA00022553"/>
    </source>
</evidence>
<organism evidence="8 9">
    <name type="scientific">[Phormidium ambiguum] IAM M-71</name>
    <dbReference type="NCBI Taxonomy" id="454136"/>
    <lineage>
        <taxon>Bacteria</taxon>
        <taxon>Bacillati</taxon>
        <taxon>Cyanobacteriota</taxon>
        <taxon>Cyanophyceae</taxon>
        <taxon>Oscillatoriophycideae</taxon>
        <taxon>Aerosakkonematales</taxon>
        <taxon>Aerosakkonemataceae</taxon>
        <taxon>Floridanema</taxon>
    </lineage>
</organism>
<evidence type="ECO:0000256" key="3">
    <source>
        <dbReference type="ARBA" id="ARBA00023125"/>
    </source>
</evidence>
<evidence type="ECO:0000259" key="6">
    <source>
        <dbReference type="PROSITE" id="PS50043"/>
    </source>
</evidence>
<accession>A0A1U7IQV7</accession>
<dbReference type="SMART" id="SM00448">
    <property type="entry name" value="REC"/>
    <property type="match status" value="1"/>
</dbReference>
<dbReference type="PROSITE" id="PS50110">
    <property type="entry name" value="RESPONSE_REGULATORY"/>
    <property type="match status" value="1"/>
</dbReference>
<dbReference type="InterPro" id="IPR001789">
    <property type="entry name" value="Sig_transdc_resp-reg_receiver"/>
</dbReference>
<dbReference type="PRINTS" id="PR00038">
    <property type="entry name" value="HTHLUXR"/>
</dbReference>
<dbReference type="Pfam" id="PF00196">
    <property type="entry name" value="GerE"/>
    <property type="match status" value="1"/>
</dbReference>
<dbReference type="STRING" id="454136.NIES2119_05625"/>
<gene>
    <name evidence="8" type="ORF">NIES2119_05625</name>
</gene>
<dbReference type="InterPro" id="IPR058245">
    <property type="entry name" value="NreC/VraR/RcsB-like_REC"/>
</dbReference>
<dbReference type="SUPFAM" id="SSF46894">
    <property type="entry name" value="C-terminal effector domain of the bipartite response regulators"/>
    <property type="match status" value="1"/>
</dbReference>
<evidence type="ECO:0000256" key="5">
    <source>
        <dbReference type="PROSITE-ProRule" id="PRU00169"/>
    </source>
</evidence>
<dbReference type="InterPro" id="IPR016032">
    <property type="entry name" value="Sig_transdc_resp-reg_C-effctor"/>
</dbReference>
<dbReference type="PROSITE" id="PS00622">
    <property type="entry name" value="HTH_LUXR_1"/>
    <property type="match status" value="1"/>
</dbReference>
<dbReference type="SMART" id="SM00421">
    <property type="entry name" value="HTH_LUXR"/>
    <property type="match status" value="1"/>
</dbReference>
<evidence type="ECO:0000256" key="2">
    <source>
        <dbReference type="ARBA" id="ARBA00023015"/>
    </source>
</evidence>
<dbReference type="GO" id="GO:0006355">
    <property type="term" value="P:regulation of DNA-templated transcription"/>
    <property type="evidence" value="ECO:0007669"/>
    <property type="project" value="InterPro"/>
</dbReference>
<dbReference type="Proteomes" id="UP000185860">
    <property type="component" value="Unassembled WGS sequence"/>
</dbReference>
<protein>
    <recommendedName>
        <fullName evidence="10">DNA-binding response regulator</fullName>
    </recommendedName>
</protein>
<evidence type="ECO:0000313" key="8">
    <source>
        <dbReference type="EMBL" id="OKH39804.1"/>
    </source>
</evidence>
<dbReference type="Pfam" id="PF00072">
    <property type="entry name" value="Response_reg"/>
    <property type="match status" value="1"/>
</dbReference>
<feature type="modified residue" description="4-aspartylphosphate" evidence="5">
    <location>
        <position position="58"/>
    </location>
</feature>
<name>A0A1U7IQV7_9CYAN</name>
<dbReference type="InterPro" id="IPR000792">
    <property type="entry name" value="Tscrpt_reg_LuxR_C"/>
</dbReference>
<dbReference type="AlphaFoldDB" id="A0A1U7IQV7"/>
<reference evidence="8 9" key="1">
    <citation type="submission" date="2016-11" db="EMBL/GenBank/DDBJ databases">
        <title>Draft Genome Sequences of Nine Cyanobacterial Strains from Diverse Habitats.</title>
        <authorList>
            <person name="Zhu T."/>
            <person name="Hou S."/>
            <person name="Lu X."/>
            <person name="Hess W.R."/>
        </authorList>
    </citation>
    <scope>NUCLEOTIDE SEQUENCE [LARGE SCALE GENOMIC DNA]</scope>
    <source>
        <strain evidence="8 9">IAM M-71</strain>
    </source>
</reference>
<keyword evidence="1 5" id="KW-0597">Phosphoprotein</keyword>
<dbReference type="InterPro" id="IPR039420">
    <property type="entry name" value="WalR-like"/>
</dbReference>
<dbReference type="CDD" id="cd06170">
    <property type="entry name" value="LuxR_C_like"/>
    <property type="match status" value="1"/>
</dbReference>
<dbReference type="EMBL" id="MRCE01000004">
    <property type="protein sequence ID" value="OKH39804.1"/>
    <property type="molecule type" value="Genomic_DNA"/>
</dbReference>
<dbReference type="PANTHER" id="PTHR43214:SF24">
    <property type="entry name" value="TRANSCRIPTIONAL REGULATORY PROTEIN NARL-RELATED"/>
    <property type="match status" value="1"/>
</dbReference>
<feature type="domain" description="Response regulatory" evidence="7">
    <location>
        <begin position="2"/>
        <end position="125"/>
    </location>
</feature>
<keyword evidence="3" id="KW-0238">DNA-binding</keyword>
<keyword evidence="4" id="KW-0804">Transcription</keyword>
<dbReference type="CDD" id="cd17535">
    <property type="entry name" value="REC_NarL-like"/>
    <property type="match status" value="1"/>
</dbReference>
<dbReference type="Gene3D" id="3.40.50.2300">
    <property type="match status" value="1"/>
</dbReference>
<dbReference type="PROSITE" id="PS50043">
    <property type="entry name" value="HTH_LUXR_2"/>
    <property type="match status" value="1"/>
</dbReference>
<dbReference type="InterPro" id="IPR011006">
    <property type="entry name" value="CheY-like_superfamily"/>
</dbReference>
<dbReference type="GO" id="GO:0003677">
    <property type="term" value="F:DNA binding"/>
    <property type="evidence" value="ECO:0007669"/>
    <property type="project" value="UniProtKB-KW"/>
</dbReference>
<evidence type="ECO:0000256" key="4">
    <source>
        <dbReference type="ARBA" id="ARBA00023163"/>
    </source>
</evidence>
<evidence type="ECO:0008006" key="10">
    <source>
        <dbReference type="Google" id="ProtNLM"/>
    </source>
</evidence>
<proteinExistence type="predicted"/>
<dbReference type="PANTHER" id="PTHR43214">
    <property type="entry name" value="TWO-COMPONENT RESPONSE REGULATOR"/>
    <property type="match status" value="1"/>
</dbReference>
<evidence type="ECO:0000313" key="9">
    <source>
        <dbReference type="Proteomes" id="UP000185860"/>
    </source>
</evidence>
<dbReference type="SUPFAM" id="SSF52172">
    <property type="entry name" value="CheY-like"/>
    <property type="match status" value="1"/>
</dbReference>
<sequence length="219" mass="24738">MPIILAGTEAVFQHNLRGLLYFCNLSNSWQLNIVGEAINQQQMLTLAKEKPSSLILLDWDSYSDEKEGIKTLMELRKLANNTRVLVISERQEDNQIFRIMQAGAFGYLLKEDLPSQLHTAIITLSKGQVYLCPEVTTKFFRMFHCYEGRTLLNSNNYNLTQREQEVLQLLVEGACNQTIAQNLFITVATVKAHLTAIFEKLGVDSRAMAIVKALKAGLV</sequence>
<dbReference type="GO" id="GO:0000160">
    <property type="term" value="P:phosphorelay signal transduction system"/>
    <property type="evidence" value="ECO:0007669"/>
    <property type="project" value="InterPro"/>
</dbReference>
<keyword evidence="2" id="KW-0805">Transcription regulation</keyword>
<evidence type="ECO:0000259" key="7">
    <source>
        <dbReference type="PROSITE" id="PS50110"/>
    </source>
</evidence>
<comment type="caution">
    <text evidence="8">The sequence shown here is derived from an EMBL/GenBank/DDBJ whole genome shotgun (WGS) entry which is preliminary data.</text>
</comment>